<name>A0AAD7P299_9AGAR</name>
<evidence type="ECO:0000313" key="2">
    <source>
        <dbReference type="EMBL" id="KAJ7784710.1"/>
    </source>
</evidence>
<comment type="caution">
    <text evidence="2">The sequence shown here is derived from an EMBL/GenBank/DDBJ whole genome shotgun (WGS) entry which is preliminary data.</text>
</comment>
<dbReference type="Proteomes" id="UP001215598">
    <property type="component" value="Unassembled WGS sequence"/>
</dbReference>
<feature type="transmembrane region" description="Helical" evidence="1">
    <location>
        <begin position="48"/>
        <end position="73"/>
    </location>
</feature>
<sequence>MRSDECTTEFYNVSGPLITSGIAMVAAPLLLCLVSARWGVTSPAVEESVIVMTVCMALGQCTRCCAIFSPSYYRLKPACPCRSMGGYISLSYLFRSLSVPGTQYCPS</sequence>
<reference evidence="2" key="1">
    <citation type="submission" date="2023-03" db="EMBL/GenBank/DDBJ databases">
        <title>Massive genome expansion in bonnet fungi (Mycena s.s.) driven by repeated elements and novel gene families across ecological guilds.</title>
        <authorList>
            <consortium name="Lawrence Berkeley National Laboratory"/>
            <person name="Harder C.B."/>
            <person name="Miyauchi S."/>
            <person name="Viragh M."/>
            <person name="Kuo A."/>
            <person name="Thoen E."/>
            <person name="Andreopoulos B."/>
            <person name="Lu D."/>
            <person name="Skrede I."/>
            <person name="Drula E."/>
            <person name="Henrissat B."/>
            <person name="Morin E."/>
            <person name="Kohler A."/>
            <person name="Barry K."/>
            <person name="LaButti K."/>
            <person name="Morin E."/>
            <person name="Salamov A."/>
            <person name="Lipzen A."/>
            <person name="Mereny Z."/>
            <person name="Hegedus B."/>
            <person name="Baldrian P."/>
            <person name="Stursova M."/>
            <person name="Weitz H."/>
            <person name="Taylor A."/>
            <person name="Grigoriev I.V."/>
            <person name="Nagy L.G."/>
            <person name="Martin F."/>
            <person name="Kauserud H."/>
        </authorList>
    </citation>
    <scope>NUCLEOTIDE SEQUENCE</scope>
    <source>
        <strain evidence="2">CBHHK182m</strain>
    </source>
</reference>
<feature type="transmembrane region" description="Helical" evidence="1">
    <location>
        <begin position="17"/>
        <end position="36"/>
    </location>
</feature>
<keyword evidence="3" id="KW-1185">Reference proteome</keyword>
<gene>
    <name evidence="2" type="ORF">B0H16DRAFT_1493496</name>
</gene>
<evidence type="ECO:0000313" key="3">
    <source>
        <dbReference type="Proteomes" id="UP001215598"/>
    </source>
</evidence>
<organism evidence="2 3">
    <name type="scientific">Mycena metata</name>
    <dbReference type="NCBI Taxonomy" id="1033252"/>
    <lineage>
        <taxon>Eukaryota</taxon>
        <taxon>Fungi</taxon>
        <taxon>Dikarya</taxon>
        <taxon>Basidiomycota</taxon>
        <taxon>Agaricomycotina</taxon>
        <taxon>Agaricomycetes</taxon>
        <taxon>Agaricomycetidae</taxon>
        <taxon>Agaricales</taxon>
        <taxon>Marasmiineae</taxon>
        <taxon>Mycenaceae</taxon>
        <taxon>Mycena</taxon>
    </lineage>
</organism>
<dbReference type="EMBL" id="JARKIB010000002">
    <property type="protein sequence ID" value="KAJ7784710.1"/>
    <property type="molecule type" value="Genomic_DNA"/>
</dbReference>
<accession>A0AAD7P299</accession>
<evidence type="ECO:0000256" key="1">
    <source>
        <dbReference type="SAM" id="Phobius"/>
    </source>
</evidence>
<dbReference type="AlphaFoldDB" id="A0AAD7P299"/>
<keyword evidence="1" id="KW-1133">Transmembrane helix</keyword>
<keyword evidence="1" id="KW-0812">Transmembrane</keyword>
<proteinExistence type="predicted"/>
<protein>
    <submittedName>
        <fullName evidence="2">Uncharacterized protein</fullName>
    </submittedName>
</protein>
<keyword evidence="1" id="KW-0472">Membrane</keyword>